<dbReference type="GO" id="GO:0051603">
    <property type="term" value="P:proteolysis involved in protein catabolic process"/>
    <property type="evidence" value="ECO:0007669"/>
    <property type="project" value="InterPro"/>
</dbReference>
<dbReference type="Pfam" id="PF00227">
    <property type="entry name" value="Proteasome"/>
    <property type="match status" value="1"/>
</dbReference>
<dbReference type="EnsemblMetazoa" id="PPA17148.1">
    <property type="protein sequence ID" value="PPA17148.1"/>
    <property type="gene ID" value="WBGene00106702"/>
</dbReference>
<accession>A0A2A6C5V1</accession>
<feature type="region of interest" description="Disordered" evidence="1">
    <location>
        <begin position="1"/>
        <end position="28"/>
    </location>
</feature>
<dbReference type="OrthoDB" id="268479at2759"/>
<keyword evidence="3" id="KW-1185">Reference proteome</keyword>
<accession>A0A8R1UB08</accession>
<dbReference type="InterPro" id="IPR029055">
    <property type="entry name" value="Ntn_hydrolases_N"/>
</dbReference>
<dbReference type="SUPFAM" id="SSF56235">
    <property type="entry name" value="N-terminal nucleophile aminohydrolases (Ntn hydrolases)"/>
    <property type="match status" value="1"/>
</dbReference>
<reference evidence="3" key="1">
    <citation type="journal article" date="2008" name="Nat. Genet.">
        <title>The Pristionchus pacificus genome provides a unique perspective on nematode lifestyle and parasitism.</title>
        <authorList>
            <person name="Dieterich C."/>
            <person name="Clifton S.W."/>
            <person name="Schuster L.N."/>
            <person name="Chinwalla A."/>
            <person name="Delehaunty K."/>
            <person name="Dinkelacker I."/>
            <person name="Fulton L."/>
            <person name="Fulton R."/>
            <person name="Godfrey J."/>
            <person name="Minx P."/>
            <person name="Mitreva M."/>
            <person name="Roeseler W."/>
            <person name="Tian H."/>
            <person name="Witte H."/>
            <person name="Yang S.P."/>
            <person name="Wilson R.K."/>
            <person name="Sommer R.J."/>
        </authorList>
    </citation>
    <scope>NUCLEOTIDE SEQUENCE [LARGE SCALE GENOMIC DNA]</scope>
    <source>
        <strain evidence="3">PS312</strain>
    </source>
</reference>
<organism evidence="2 3">
    <name type="scientific">Pristionchus pacificus</name>
    <name type="common">Parasitic nematode worm</name>
    <dbReference type="NCBI Taxonomy" id="54126"/>
    <lineage>
        <taxon>Eukaryota</taxon>
        <taxon>Metazoa</taxon>
        <taxon>Ecdysozoa</taxon>
        <taxon>Nematoda</taxon>
        <taxon>Chromadorea</taxon>
        <taxon>Rhabditida</taxon>
        <taxon>Rhabditina</taxon>
        <taxon>Diplogasteromorpha</taxon>
        <taxon>Diplogasteroidea</taxon>
        <taxon>Neodiplogasteridae</taxon>
        <taxon>Pristionchus</taxon>
    </lineage>
</organism>
<dbReference type="Gene3D" id="3.60.20.10">
    <property type="entry name" value="Glutamine Phosphoribosylpyrophosphate, subunit 1, domain 1"/>
    <property type="match status" value="1"/>
</dbReference>
<reference evidence="2" key="2">
    <citation type="submission" date="2022-06" db="UniProtKB">
        <authorList>
            <consortium name="EnsemblMetazoa"/>
        </authorList>
    </citation>
    <scope>IDENTIFICATION</scope>
    <source>
        <strain evidence="2">PS312</strain>
    </source>
</reference>
<evidence type="ECO:0000256" key="1">
    <source>
        <dbReference type="SAM" id="MobiDB-lite"/>
    </source>
</evidence>
<evidence type="ECO:0000313" key="3">
    <source>
        <dbReference type="Proteomes" id="UP000005239"/>
    </source>
</evidence>
<dbReference type="AlphaFoldDB" id="A0A2A6C5V1"/>
<gene>
    <name evidence="2" type="primary">WBGene00106702</name>
</gene>
<sequence length="391" mass="43443">MTQSSTRSAPCALSRRRSPTLRRTPTGSRRLIERQRWNPYSMEGGSKCAVAGDNFVVVYSDTRMTAGDINVINREVAKIHTLSDNIVLTPLQHDQAAGPYPVIVNILEASGLVPRRDLLIRRRDTMPTSLYMYMDASIEGPESLLGYGSREESIDDDEHDDCEEDSSDQCSFYGTVISQTSLLRTPTNYVLRQRTANSAFLASANSPSPLRSFKIREVSPILPFLALEEALCSSFLDLSYVYRNLPSSVMRSSGADVSGFIWSSQTIEDDEDDELFSMASSSMMRMRDIPEITSGPIESSLFPFADSSYFTPLDSSTSMDEVETCDGFDDDCDGFDEEGEDEAIPDIANCEFIVRDAFPGCAERETTTGDSIHLVIAEAGKPIRHERRKLD</sequence>
<dbReference type="Proteomes" id="UP000005239">
    <property type="component" value="Unassembled WGS sequence"/>
</dbReference>
<proteinExistence type="predicted"/>
<dbReference type="InterPro" id="IPR001353">
    <property type="entry name" value="Proteasome_sua/b"/>
</dbReference>
<name>A0A2A6C5V1_PRIPA</name>
<dbReference type="GO" id="GO:0005839">
    <property type="term" value="C:proteasome core complex"/>
    <property type="evidence" value="ECO:0007669"/>
    <property type="project" value="InterPro"/>
</dbReference>
<evidence type="ECO:0000313" key="2">
    <source>
        <dbReference type="EnsemblMetazoa" id="PPA17148.1"/>
    </source>
</evidence>
<protein>
    <submittedName>
        <fullName evidence="2">Uncharacterized protein</fullName>
    </submittedName>
</protein>